<protein>
    <submittedName>
        <fullName evidence="2">Uncharacterized protein</fullName>
    </submittedName>
</protein>
<feature type="transmembrane region" description="Helical" evidence="1">
    <location>
        <begin position="57"/>
        <end position="84"/>
    </location>
</feature>
<evidence type="ECO:0000256" key="1">
    <source>
        <dbReference type="SAM" id="Phobius"/>
    </source>
</evidence>
<dbReference type="RefSeq" id="WP_015751337.1">
    <property type="nucleotide sequence ID" value="NC_013223.1"/>
</dbReference>
<feature type="transmembrane region" description="Helical" evidence="1">
    <location>
        <begin position="296"/>
        <end position="317"/>
    </location>
</feature>
<feature type="transmembrane region" description="Helical" evidence="1">
    <location>
        <begin position="223"/>
        <end position="244"/>
    </location>
</feature>
<gene>
    <name evidence="2" type="ordered locus">Dret_0888</name>
</gene>
<accession>C8X182</accession>
<evidence type="ECO:0000313" key="2">
    <source>
        <dbReference type="EMBL" id="ACV68179.1"/>
    </source>
</evidence>
<reference evidence="3" key="1">
    <citation type="submission" date="2009-09" db="EMBL/GenBank/DDBJ databases">
        <title>The complete chromosome of Desulfohalobium retbaense DSM 5692.</title>
        <authorList>
            <consortium name="US DOE Joint Genome Institute (JGI-PGF)"/>
            <person name="Lucas S."/>
            <person name="Copeland A."/>
            <person name="Lapidus A."/>
            <person name="Glavina del Rio T."/>
            <person name="Dalin E."/>
            <person name="Tice H."/>
            <person name="Bruce D."/>
            <person name="Goodwin L."/>
            <person name="Pitluck S."/>
            <person name="Kyrpides N."/>
            <person name="Mavromatis K."/>
            <person name="Ivanova N."/>
            <person name="Mikhailova N."/>
            <person name="Munk A.C."/>
            <person name="Brettin T."/>
            <person name="Detter J.C."/>
            <person name="Han C."/>
            <person name="Tapia R."/>
            <person name="Larimer F."/>
            <person name="Land M."/>
            <person name="Hauser L."/>
            <person name="Markowitz V."/>
            <person name="Cheng J.-F."/>
            <person name="Hugenholtz P."/>
            <person name="Woyke T."/>
            <person name="Wu D."/>
            <person name="Spring S."/>
            <person name="Klenk H.-P."/>
            <person name="Eisen J.A."/>
        </authorList>
    </citation>
    <scope>NUCLEOTIDE SEQUENCE [LARGE SCALE GENOMIC DNA]</scope>
    <source>
        <strain evidence="3">DSM 5692</strain>
    </source>
</reference>
<dbReference type="KEGG" id="drt:Dret_0888"/>
<feature type="transmembrane region" description="Helical" evidence="1">
    <location>
        <begin position="12"/>
        <end position="36"/>
    </location>
</feature>
<dbReference type="HOGENOM" id="CLU_058788_0_0_7"/>
<dbReference type="AlphaFoldDB" id="C8X182"/>
<dbReference type="OrthoDB" id="5471546at2"/>
<feature type="transmembrane region" description="Helical" evidence="1">
    <location>
        <begin position="256"/>
        <end position="276"/>
    </location>
</feature>
<dbReference type="EMBL" id="CP001734">
    <property type="protein sequence ID" value="ACV68179.1"/>
    <property type="molecule type" value="Genomic_DNA"/>
</dbReference>
<sequence length="324" mass="34811">MMTIQSSLPWLWTLPLTALVLFFPAVTFGTAIYAAAFETAGWAKKKTFLSKLARQCLNLSLATGLIALLLPGAILAAMLSLYPLQFPWPAIWPLSPYYALAVLVTCLGLVLLVLASVSWKACRKARWLRILLCGLGGVHLAAGLYTAGNAVLLERTAAVPMAGGSVWLEPFYAHFPLLAGGSGLLLAAIGLGGAGSLGLVYLVWRRNKDDFGRDYYRYALPRLVPGTLFLPLQLAGIFLILLAFSEDPVRVMQSPFVVSSAGTGLGLCLLAIALAWRVRLSQTPMRHKPSMITTSLLTWLSLVAFLSAGVAAFWVPLASFLGFG</sequence>
<feature type="transmembrane region" description="Helical" evidence="1">
    <location>
        <begin position="173"/>
        <end position="202"/>
    </location>
</feature>
<name>C8X182_DESRD</name>
<dbReference type="STRING" id="485915.Dret_0888"/>
<feature type="transmembrane region" description="Helical" evidence="1">
    <location>
        <begin position="127"/>
        <end position="153"/>
    </location>
</feature>
<feature type="transmembrane region" description="Helical" evidence="1">
    <location>
        <begin position="96"/>
        <end position="115"/>
    </location>
</feature>
<evidence type="ECO:0000313" key="3">
    <source>
        <dbReference type="Proteomes" id="UP000001052"/>
    </source>
</evidence>
<keyword evidence="3" id="KW-1185">Reference proteome</keyword>
<keyword evidence="1" id="KW-0472">Membrane</keyword>
<organism evidence="2 3">
    <name type="scientific">Desulfohalobium retbaense (strain ATCC 49708 / DSM 5692 / JCM 16813 / HR100)</name>
    <dbReference type="NCBI Taxonomy" id="485915"/>
    <lineage>
        <taxon>Bacteria</taxon>
        <taxon>Pseudomonadati</taxon>
        <taxon>Thermodesulfobacteriota</taxon>
        <taxon>Desulfovibrionia</taxon>
        <taxon>Desulfovibrionales</taxon>
        <taxon>Desulfohalobiaceae</taxon>
        <taxon>Desulfohalobium</taxon>
    </lineage>
</organism>
<keyword evidence="1" id="KW-1133">Transmembrane helix</keyword>
<proteinExistence type="predicted"/>
<dbReference type="Proteomes" id="UP000001052">
    <property type="component" value="Chromosome"/>
</dbReference>
<keyword evidence="1" id="KW-0812">Transmembrane</keyword>
<reference evidence="2 3" key="2">
    <citation type="journal article" date="2010" name="Stand. Genomic Sci.">
        <title>Complete genome sequence of Desulfohalobium retbaense type strain (HR(100)).</title>
        <authorList>
            <person name="Spring S."/>
            <person name="Nolan M."/>
            <person name="Lapidus A."/>
            <person name="Glavina Del Rio T."/>
            <person name="Copeland A."/>
            <person name="Tice H."/>
            <person name="Cheng J.F."/>
            <person name="Lucas S."/>
            <person name="Land M."/>
            <person name="Chen F."/>
            <person name="Bruce D."/>
            <person name="Goodwin L."/>
            <person name="Pitluck S."/>
            <person name="Ivanova N."/>
            <person name="Mavromatis K."/>
            <person name="Mikhailova N."/>
            <person name="Pati A."/>
            <person name="Chen A."/>
            <person name="Palaniappan K."/>
            <person name="Hauser L."/>
            <person name="Chang Y.J."/>
            <person name="Jeffries C.D."/>
            <person name="Munk C."/>
            <person name="Kiss H."/>
            <person name="Chain P."/>
            <person name="Han C."/>
            <person name="Brettin T."/>
            <person name="Detter J.C."/>
            <person name="Schuler E."/>
            <person name="Goker M."/>
            <person name="Rohde M."/>
            <person name="Bristow J."/>
            <person name="Eisen J.A."/>
            <person name="Markowitz V."/>
            <person name="Hugenholtz P."/>
            <person name="Kyrpides N.C."/>
            <person name="Klenk H.P."/>
        </authorList>
    </citation>
    <scope>NUCLEOTIDE SEQUENCE [LARGE SCALE GENOMIC DNA]</scope>
    <source>
        <strain evidence="2 3">DSM 5692</strain>
    </source>
</reference>